<keyword evidence="1" id="KW-0547">Nucleotide-binding</keyword>
<dbReference type="PROSITE" id="PS50887">
    <property type="entry name" value="GGDEF"/>
    <property type="match status" value="1"/>
</dbReference>
<sequence length="660" mass="73633">MRTLHFTLGPVQGFVASARRTRDLYAGSFLLSYLAGQAMYAVTCAGGEIIFPAVSDKNKQITDPLLKAIRVTAEKKMTLKYGPETGSLPNRFKARIPDGFDPDSCRRAVLVAWQHIAAVVWEKFVNAVAGEGKAVREIWDRQVNGFWEINWAVGEEDNLLDRRKNWRSYVPAAEPGDKCTVMGNLQELSGYTRAQRKEREKQRAFWEQMGQKLPGLELRDDERLCAIALIKRLYPLVAEETIGWKLPRHYPSTSYMAAVHWIARTIEQKPGWAEKFARQARACGFETGGTGIEPGTGIKCIIKAAGKQPRSAGLARLNGNCFFDSTLENDRLWKVNTADCRKKLRGLLKEHKEPAPFYALLLMDGDELGALLREDREKGGDGSHVSRALLNFSKLVKETVQAHNGITVYAGGDDVLALLPLEDALAAAMELQFRYKAAFKEMGREKRATISGAIIYAHHHAPLKSVLARLHHLLDKVAKDETGRDSLAVCVWKGAGPVLTWSAPWQVLLEGYGQDGDTVPGGTGSNLIDELVEVFAAGNDKSGEYNSSFFYNIRSRFEILAAGAEQEKNRVFTRSIAGGEDALLKENEDIVDLLTAEYLKGMEREKDRVSLDTANERMRRLVRLCRRSWREKGELHIAKGPLTMDGALLVRFLATKGVRE</sequence>
<organism evidence="4 5">
    <name type="scientific">Desulfallas thermosapovorans DSM 6562</name>
    <dbReference type="NCBI Taxonomy" id="1121431"/>
    <lineage>
        <taxon>Bacteria</taxon>
        <taxon>Bacillati</taxon>
        <taxon>Bacillota</taxon>
        <taxon>Clostridia</taxon>
        <taxon>Eubacteriales</taxon>
        <taxon>Desulfallaceae</taxon>
        <taxon>Desulfallas</taxon>
    </lineage>
</organism>
<accession>A0A5S4ZN83</accession>
<dbReference type="Pfam" id="PF22335">
    <property type="entry name" value="Cas10-Cmr2_palm2"/>
    <property type="match status" value="1"/>
</dbReference>
<dbReference type="InterPro" id="IPR043128">
    <property type="entry name" value="Rev_trsase/Diguanyl_cyclase"/>
</dbReference>
<proteinExistence type="predicted"/>
<dbReference type="AlphaFoldDB" id="A0A5S4ZN83"/>
<dbReference type="NCBIfam" id="TIGR02577">
    <property type="entry name" value="cas_TM1794_Cmr2"/>
    <property type="match status" value="1"/>
</dbReference>
<evidence type="ECO:0000256" key="2">
    <source>
        <dbReference type="ARBA" id="ARBA00023118"/>
    </source>
</evidence>
<dbReference type="InterPro" id="IPR000160">
    <property type="entry name" value="GGDEF_dom"/>
</dbReference>
<name>A0A5S4ZN83_9FIRM</name>
<comment type="caution">
    <text evidence="4">The sequence shown here is derived from an EMBL/GenBank/DDBJ whole genome shotgun (WGS) entry which is preliminary data.</text>
</comment>
<dbReference type="Pfam" id="PF12469">
    <property type="entry name" value="Cmr2_N"/>
    <property type="match status" value="1"/>
</dbReference>
<evidence type="ECO:0000259" key="3">
    <source>
        <dbReference type="PROSITE" id="PS50887"/>
    </source>
</evidence>
<dbReference type="Gene3D" id="3.30.70.2220">
    <property type="entry name" value="CRISPR-Cas system, Cmr2 subunit, D1 domain, cysteine cluster"/>
    <property type="match status" value="1"/>
</dbReference>
<dbReference type="InterPro" id="IPR013407">
    <property type="entry name" value="CRISPR-assoc_prot_Cmr2"/>
</dbReference>
<dbReference type="EMBL" id="VNHM01000023">
    <property type="protein sequence ID" value="TYO92768.1"/>
    <property type="molecule type" value="Genomic_DNA"/>
</dbReference>
<dbReference type="RefSeq" id="WP_207706627.1">
    <property type="nucleotide sequence ID" value="NZ_VNHM01000023.1"/>
</dbReference>
<dbReference type="InterPro" id="IPR038242">
    <property type="entry name" value="Cmr2_N"/>
</dbReference>
<dbReference type="InterPro" id="IPR024615">
    <property type="entry name" value="CRISPR-assoc_Cmr2_N"/>
</dbReference>
<protein>
    <submittedName>
        <fullName evidence="4">CRISPR-associated Cmr2 family protein</fullName>
    </submittedName>
</protein>
<evidence type="ECO:0000313" key="5">
    <source>
        <dbReference type="Proteomes" id="UP000323166"/>
    </source>
</evidence>
<dbReference type="GO" id="GO:0051607">
    <property type="term" value="P:defense response to virus"/>
    <property type="evidence" value="ECO:0007669"/>
    <property type="project" value="UniProtKB-KW"/>
</dbReference>
<dbReference type="InterPro" id="IPR054767">
    <property type="entry name" value="Cas10-Cmr2_palm2"/>
</dbReference>
<dbReference type="GO" id="GO:0000166">
    <property type="term" value="F:nucleotide binding"/>
    <property type="evidence" value="ECO:0007669"/>
    <property type="project" value="UniProtKB-KW"/>
</dbReference>
<dbReference type="Gene3D" id="3.30.70.270">
    <property type="match status" value="1"/>
</dbReference>
<reference evidence="4 5" key="1">
    <citation type="submission" date="2019-07" db="EMBL/GenBank/DDBJ databases">
        <title>Genomic Encyclopedia of Type Strains, Phase I: the one thousand microbial genomes (KMG-I) project.</title>
        <authorList>
            <person name="Kyrpides N."/>
        </authorList>
    </citation>
    <scope>NUCLEOTIDE SEQUENCE [LARGE SCALE GENOMIC DNA]</scope>
    <source>
        <strain evidence="4 5">DSM 6562</strain>
    </source>
</reference>
<keyword evidence="2" id="KW-0051">Antiviral defense</keyword>
<dbReference type="Proteomes" id="UP000323166">
    <property type="component" value="Unassembled WGS sequence"/>
</dbReference>
<feature type="domain" description="GGDEF" evidence="3">
    <location>
        <begin position="356"/>
        <end position="492"/>
    </location>
</feature>
<keyword evidence="5" id="KW-1185">Reference proteome</keyword>
<evidence type="ECO:0000313" key="4">
    <source>
        <dbReference type="EMBL" id="TYO92768.1"/>
    </source>
</evidence>
<evidence type="ECO:0000256" key="1">
    <source>
        <dbReference type="ARBA" id="ARBA00022741"/>
    </source>
</evidence>
<gene>
    <name evidence="4" type="ORF">LX24_02821</name>
</gene>